<feature type="chain" id="PRO_5019076532" evidence="2">
    <location>
        <begin position="21"/>
        <end position="534"/>
    </location>
</feature>
<dbReference type="Proteomes" id="UP000287527">
    <property type="component" value="Unassembled WGS sequence"/>
</dbReference>
<keyword evidence="2" id="KW-0732">Signal</keyword>
<accession>A0A444GLY3</accession>
<dbReference type="AlphaFoldDB" id="A0A444GLY3"/>
<evidence type="ECO:0000256" key="1">
    <source>
        <dbReference type="SAM" id="MobiDB-lite"/>
    </source>
</evidence>
<proteinExistence type="predicted"/>
<name>A0A444GLY3_9FLAO</name>
<dbReference type="OrthoDB" id="9765926at2"/>
<dbReference type="Pfam" id="PF13585">
    <property type="entry name" value="CHU_C"/>
    <property type="match status" value="1"/>
</dbReference>
<feature type="region of interest" description="Disordered" evidence="1">
    <location>
        <begin position="119"/>
        <end position="140"/>
    </location>
</feature>
<sequence>MKFKFTLSMLLLFSIHSLFAQNDCRDAITVCGNMGYEGLSAIGVGMQELNSSNSCDGVETNSLWLRLPINTSGTLSFVLTPNDPSIDIDFDFYIFGPNPACGNIGQAIRCSTTNPAAINASNNQTGLNENETDTSEGPGPNGNSFVSALNVLAGEVYFLVIDRPIGGSDFSLQWTGTATFFNAPVFNNPQAAPFAITMCDSDGVDDQKSIFNLTTNSIAILNGQPDVVLSYHESINDAVTNINPIINPSAYTNTSNPQTVYMRMTNGNTDCFTTEELKLEITNSVVAGKPMDFALCDSKETGFQTFNLAANNDAIINGSIDTALSYYASQADAQNKVNPLPPQYQNTSSTQTIWARLESTSVCLGHSITSFTITVTPLPKIVYTLDIKDFTNITNSIGIVMPDAEDYQFSIDGKNFSDTPLFENLLPGPYTIYIKAKSGCKTISEDLIILNYPKFFSPNGDGKNETWRIPYLNLQPQAVVTIYDRYGKVITGFKGGSPGWDGTLNDKKLPSTDYWFVLQLDSGRIIKGHFAMVR</sequence>
<evidence type="ECO:0000256" key="2">
    <source>
        <dbReference type="SAM" id="SignalP"/>
    </source>
</evidence>
<dbReference type="EMBL" id="SBII01000014">
    <property type="protein sequence ID" value="RWW92016.1"/>
    <property type="molecule type" value="Genomic_DNA"/>
</dbReference>
<evidence type="ECO:0000313" key="3">
    <source>
        <dbReference type="EMBL" id="RWW92016.1"/>
    </source>
</evidence>
<protein>
    <submittedName>
        <fullName evidence="3">T9SS type B sorting domain-containing protein</fullName>
    </submittedName>
</protein>
<organism evidence="3 4">
    <name type="scientific">Flavobacterium cerinum</name>
    <dbReference type="NCBI Taxonomy" id="2502784"/>
    <lineage>
        <taxon>Bacteria</taxon>
        <taxon>Pseudomonadati</taxon>
        <taxon>Bacteroidota</taxon>
        <taxon>Flavobacteriia</taxon>
        <taxon>Flavobacteriales</taxon>
        <taxon>Flavobacteriaceae</taxon>
        <taxon>Flavobacterium</taxon>
    </lineage>
</organism>
<dbReference type="NCBIfam" id="TIGR04131">
    <property type="entry name" value="Bac_Flav_CTERM"/>
    <property type="match status" value="1"/>
</dbReference>
<evidence type="ECO:0000313" key="4">
    <source>
        <dbReference type="Proteomes" id="UP000287527"/>
    </source>
</evidence>
<feature type="signal peptide" evidence="2">
    <location>
        <begin position="1"/>
        <end position="20"/>
    </location>
</feature>
<gene>
    <name evidence="3" type="ORF">EPI11_16560</name>
</gene>
<feature type="compositionally biased region" description="Polar residues" evidence="1">
    <location>
        <begin position="119"/>
        <end position="129"/>
    </location>
</feature>
<keyword evidence="4" id="KW-1185">Reference proteome</keyword>
<dbReference type="InterPro" id="IPR026341">
    <property type="entry name" value="T9SS_type_B"/>
</dbReference>
<reference evidence="3 4" key="1">
    <citation type="submission" date="2019-01" db="EMBL/GenBank/DDBJ databases">
        <title>Flavobacterium sp. nov.,isolated from freshwater.</title>
        <authorList>
            <person name="Zhang R."/>
            <person name="Du Z.-J."/>
        </authorList>
    </citation>
    <scope>NUCLEOTIDE SEQUENCE [LARGE SCALE GENOMIC DNA]</scope>
    <source>
        <strain evidence="3 4">1E403</strain>
    </source>
</reference>
<comment type="caution">
    <text evidence="3">The sequence shown here is derived from an EMBL/GenBank/DDBJ whole genome shotgun (WGS) entry which is preliminary data.</text>
</comment>